<evidence type="ECO:0000313" key="1">
    <source>
        <dbReference type="EMBL" id="OHS97258.1"/>
    </source>
</evidence>
<evidence type="ECO:0000313" key="2">
    <source>
        <dbReference type="Proteomes" id="UP000179807"/>
    </source>
</evidence>
<accession>A0A1J4JDM5</accession>
<dbReference type="Gene3D" id="1.25.10.10">
    <property type="entry name" value="Leucine-rich Repeat Variant"/>
    <property type="match status" value="1"/>
</dbReference>
<dbReference type="GeneID" id="94829613"/>
<dbReference type="SUPFAM" id="SSF48371">
    <property type="entry name" value="ARM repeat"/>
    <property type="match status" value="1"/>
</dbReference>
<dbReference type="RefSeq" id="XP_068350395.1">
    <property type="nucleotide sequence ID" value="XM_068494909.1"/>
</dbReference>
<protein>
    <submittedName>
        <fullName evidence="1">Uncharacterized protein</fullName>
    </submittedName>
</protein>
<keyword evidence="2" id="KW-1185">Reference proteome</keyword>
<organism evidence="1 2">
    <name type="scientific">Tritrichomonas foetus</name>
    <dbReference type="NCBI Taxonomy" id="1144522"/>
    <lineage>
        <taxon>Eukaryota</taxon>
        <taxon>Metamonada</taxon>
        <taxon>Parabasalia</taxon>
        <taxon>Tritrichomonadida</taxon>
        <taxon>Tritrichomonadidae</taxon>
        <taxon>Tritrichomonas</taxon>
    </lineage>
</organism>
<dbReference type="Proteomes" id="UP000179807">
    <property type="component" value="Unassembled WGS sequence"/>
</dbReference>
<dbReference type="AlphaFoldDB" id="A0A1J4JDM5"/>
<sequence>MLSKNLLITFKISMSLSYKSNNTDYSHNRHRFLAEILGNSNENENIWSFQHNSNLNHDSQNFEQLENLRVLIYEQIALIVSDYISDRIESINKLNSIFCEFPFLVQYFQINDDVLYAIQSIIFDFDQETLSSAIQLLKLLVMNSPIVVNYFDTEVPIALISCLEHEIPYSLAFDVIEILASLITLNDERAISYYCNKGIITKICDIASYFNSVLSITRKEESWTELPFYGKENNINESNVLIFPILKFAYNIVNTFKWEDYDQFLVTQELMEHIIGILLETKSKNEQSQTYRFCIFDILFNLSTFKSELLIDLIERMSMMNEIISASILSSNYQIRVLKVLQNIAYSQYGSNLLGRNHIFDAIFNILGGSNTNNDAALICFKILNNISFHYCNLQSIRKYDFFELFQLDRLSELIDNMPFSFKVTISQIFVNLLDQNLCLSEILQKIDVFHIMLPLLQSHSQIEGACEVLIKIIEKYSDDEIILKLCNDISDLNLLETCDDSGSTSVNIYQAILGLQTVINEKLENEDD</sequence>
<name>A0A1J4JDM5_9EUKA</name>
<comment type="caution">
    <text evidence="1">The sequence shown here is derived from an EMBL/GenBank/DDBJ whole genome shotgun (WGS) entry which is preliminary data.</text>
</comment>
<proteinExistence type="predicted"/>
<gene>
    <name evidence="1" type="ORF">TRFO_09519</name>
</gene>
<dbReference type="InterPro" id="IPR016024">
    <property type="entry name" value="ARM-type_fold"/>
</dbReference>
<reference evidence="1" key="1">
    <citation type="submission" date="2016-10" db="EMBL/GenBank/DDBJ databases">
        <authorList>
            <person name="Benchimol M."/>
            <person name="Almeida L.G."/>
            <person name="Vasconcelos A.T."/>
            <person name="Perreira-Neves A."/>
            <person name="Rosa I.A."/>
            <person name="Tasca T."/>
            <person name="Bogo M.R."/>
            <person name="de Souza W."/>
        </authorList>
    </citation>
    <scope>NUCLEOTIDE SEQUENCE [LARGE SCALE GENOMIC DNA]</scope>
    <source>
        <strain evidence="1">K</strain>
    </source>
</reference>
<dbReference type="InterPro" id="IPR011989">
    <property type="entry name" value="ARM-like"/>
</dbReference>
<dbReference type="EMBL" id="MLAK01001126">
    <property type="protein sequence ID" value="OHS97258.1"/>
    <property type="molecule type" value="Genomic_DNA"/>
</dbReference>
<dbReference type="VEuPathDB" id="TrichDB:TRFO_09519"/>